<dbReference type="Pfam" id="PF01925">
    <property type="entry name" value="TauE"/>
    <property type="match status" value="1"/>
</dbReference>
<keyword evidence="10" id="KW-1185">Reference proteome</keyword>
<keyword evidence="6 8" id="KW-1133">Transmembrane helix</keyword>
<evidence type="ECO:0000256" key="4">
    <source>
        <dbReference type="ARBA" id="ARBA00022475"/>
    </source>
</evidence>
<accession>A0A0C2NYA1</accession>
<evidence type="ECO:0000256" key="5">
    <source>
        <dbReference type="ARBA" id="ARBA00022692"/>
    </source>
</evidence>
<evidence type="ECO:0000256" key="2">
    <source>
        <dbReference type="ARBA" id="ARBA00009142"/>
    </source>
</evidence>
<feature type="transmembrane region" description="Helical" evidence="8">
    <location>
        <begin position="70"/>
        <end position="91"/>
    </location>
</feature>
<evidence type="ECO:0000256" key="7">
    <source>
        <dbReference type="ARBA" id="ARBA00023136"/>
    </source>
</evidence>
<dbReference type="GO" id="GO:0005886">
    <property type="term" value="C:plasma membrane"/>
    <property type="evidence" value="ECO:0007669"/>
    <property type="project" value="UniProtKB-SubCell"/>
</dbReference>
<comment type="caution">
    <text evidence="9">The sequence shown here is derived from an EMBL/GenBank/DDBJ whole genome shotgun (WGS) entry which is preliminary data.</text>
</comment>
<evidence type="ECO:0000256" key="3">
    <source>
        <dbReference type="ARBA" id="ARBA00022448"/>
    </source>
</evidence>
<evidence type="ECO:0000256" key="8">
    <source>
        <dbReference type="RuleBase" id="RU363041"/>
    </source>
</evidence>
<evidence type="ECO:0000256" key="1">
    <source>
        <dbReference type="ARBA" id="ARBA00004651"/>
    </source>
</evidence>
<protein>
    <recommendedName>
        <fullName evidence="8">Probable membrane transporter protein</fullName>
    </recommendedName>
</protein>
<organism evidence="9 10">
    <name type="scientific">Vibrio renipiscarius</name>
    <dbReference type="NCBI Taxonomy" id="1461322"/>
    <lineage>
        <taxon>Bacteria</taxon>
        <taxon>Pseudomonadati</taxon>
        <taxon>Pseudomonadota</taxon>
        <taxon>Gammaproteobacteria</taxon>
        <taxon>Vibrionales</taxon>
        <taxon>Vibrionaceae</taxon>
        <taxon>Vibrio</taxon>
    </lineage>
</organism>
<dbReference type="Proteomes" id="UP000031672">
    <property type="component" value="Unassembled WGS sequence"/>
</dbReference>
<keyword evidence="7 8" id="KW-0472">Membrane</keyword>
<keyword evidence="5 8" id="KW-0812">Transmembrane</keyword>
<keyword evidence="3" id="KW-0813">Transport</keyword>
<dbReference type="InterPro" id="IPR002781">
    <property type="entry name" value="TM_pro_TauE-like"/>
</dbReference>
<accession>A0A0C2NPL1</accession>
<feature type="transmembrane region" description="Helical" evidence="8">
    <location>
        <begin position="38"/>
        <end position="58"/>
    </location>
</feature>
<gene>
    <name evidence="9" type="ORF">OJ16_14565</name>
</gene>
<sequence>MDEWMLFFAGVMGGVINSIAGGGSLITFPALMLTGIPAISANATNTFASSAGYLAGAYGFRHDFAHQPKVVSATILFSVLGGAIGAALLLSISEQLFSQAIPWLLLFATLLFVFGERISAWLQGKHSVQWLLPLLLISVSAYGGFFNAGLGLVVLSYLVLAGYQDINQMNGLKLVVSSCVSLSAIAVFWYQGAIAWLPGAVVLMGSLLGGYVAARVSRKIKAQYIKNFVILSSAVMTLYFFIDIYLRPT</sequence>
<dbReference type="EMBL" id="JTKH01000024">
    <property type="protein sequence ID" value="KII76047.1"/>
    <property type="molecule type" value="Genomic_DNA"/>
</dbReference>
<feature type="transmembrane region" description="Helical" evidence="8">
    <location>
        <begin position="196"/>
        <end position="216"/>
    </location>
</feature>
<evidence type="ECO:0000313" key="9">
    <source>
        <dbReference type="EMBL" id="KII76047.1"/>
    </source>
</evidence>
<reference evidence="9 10" key="1">
    <citation type="submission" date="2014-11" db="EMBL/GenBank/DDBJ databases">
        <title>Draft Genome Sequence of Vibrio piscirenalis strains CECT 8603T and CECT 8604, two marine Gammaproteobacterium isolated from cultured gilthead sea bream (Sparus aurata).</title>
        <authorList>
            <person name="Arahal D.R."/>
            <person name="Rodrigo-Torres L."/>
            <person name="Lucena T."/>
            <person name="Pujalte M.J."/>
        </authorList>
    </citation>
    <scope>NUCLEOTIDE SEQUENCE [LARGE SCALE GENOMIC DNA]</scope>
    <source>
        <strain evidence="9 10">DCR 1-4-2</strain>
    </source>
</reference>
<dbReference type="PANTHER" id="PTHR30269:SF0">
    <property type="entry name" value="MEMBRANE TRANSPORTER PROTEIN YFCA-RELATED"/>
    <property type="match status" value="1"/>
</dbReference>
<feature type="transmembrane region" description="Helical" evidence="8">
    <location>
        <begin position="103"/>
        <end position="122"/>
    </location>
</feature>
<evidence type="ECO:0000313" key="10">
    <source>
        <dbReference type="Proteomes" id="UP000031672"/>
    </source>
</evidence>
<feature type="transmembrane region" description="Helical" evidence="8">
    <location>
        <begin position="172"/>
        <end position="190"/>
    </location>
</feature>
<name>A0A0C2NPL1_9VIBR</name>
<dbReference type="STRING" id="1461322.OJ16_14565"/>
<keyword evidence="4 8" id="KW-1003">Cell membrane</keyword>
<dbReference type="AlphaFoldDB" id="A0A0C2NPL1"/>
<feature type="transmembrane region" description="Helical" evidence="8">
    <location>
        <begin position="6"/>
        <end position="31"/>
    </location>
</feature>
<feature type="transmembrane region" description="Helical" evidence="8">
    <location>
        <begin position="228"/>
        <end position="246"/>
    </location>
</feature>
<evidence type="ECO:0000256" key="6">
    <source>
        <dbReference type="ARBA" id="ARBA00022989"/>
    </source>
</evidence>
<dbReference type="PANTHER" id="PTHR30269">
    <property type="entry name" value="TRANSMEMBRANE PROTEIN YFCA"/>
    <property type="match status" value="1"/>
</dbReference>
<dbReference type="InterPro" id="IPR052017">
    <property type="entry name" value="TSUP"/>
</dbReference>
<dbReference type="OrthoDB" id="9807082at2"/>
<proteinExistence type="inferred from homology"/>
<comment type="subcellular location">
    <subcellularLocation>
        <location evidence="1 8">Cell membrane</location>
        <topology evidence="1 8">Multi-pass membrane protein</topology>
    </subcellularLocation>
</comment>
<feature type="transmembrane region" description="Helical" evidence="8">
    <location>
        <begin position="134"/>
        <end position="160"/>
    </location>
</feature>
<dbReference type="RefSeq" id="WP_040991981.1">
    <property type="nucleotide sequence ID" value="NZ_JTKH01000024.1"/>
</dbReference>
<comment type="similarity">
    <text evidence="2 8">Belongs to the 4-toluene sulfonate uptake permease (TSUP) (TC 2.A.102) family.</text>
</comment>